<reference evidence="1 2" key="1">
    <citation type="submission" date="2017-05" db="EMBL/GenBank/DDBJ databases">
        <title>Host range expansion of the Methanosphaera genus to humans and monogastric animals involves recent and extensive reduction in genome content.</title>
        <authorList>
            <person name="Hoedt E.C."/>
            <person name="Volmer J.G."/>
            <person name="Parks D.H."/>
            <person name="Rosewarne C.P."/>
            <person name="Denman S.E."/>
            <person name="Mcsweeney C.S."/>
            <person name="O Cuiv P."/>
            <person name="Hugenholtz P."/>
            <person name="Tyson G.W."/>
            <person name="Morrison M."/>
        </authorList>
    </citation>
    <scope>NUCLEOTIDE SEQUENCE [LARGE SCALE GENOMIC DNA]</scope>
    <source>
        <strain evidence="1 2">PA5</strain>
    </source>
</reference>
<comment type="caution">
    <text evidence="1">The sequence shown here is derived from an EMBL/GenBank/DDBJ whole genome shotgun (WGS) entry which is preliminary data.</text>
</comment>
<feature type="non-terminal residue" evidence="1">
    <location>
        <position position="129"/>
    </location>
</feature>
<evidence type="ECO:0000313" key="2">
    <source>
        <dbReference type="Proteomes" id="UP000248557"/>
    </source>
</evidence>
<proteinExistence type="predicted"/>
<dbReference type="RefSeq" id="WP_181454884.1">
    <property type="nucleotide sequence ID" value="NZ_NGJK01000116.1"/>
</dbReference>
<name>A0A328PWI1_9EURY</name>
<sequence length="129" mass="14231">SLNLLNSDDNVITNNIINVFSDNYANAIQVVDSHNNDINAKVTINSQNIAYGVIITGNNIISNNNIISELTISNITSNIIYGIELYNTNNTRISSNDSSSSYYLHGNYVTMIGLFKANNTEISYISPYI</sequence>
<evidence type="ECO:0000313" key="1">
    <source>
        <dbReference type="EMBL" id="RAP02332.1"/>
    </source>
</evidence>
<organism evidence="1 2">
    <name type="scientific">Methanosphaera stadtmanae</name>
    <dbReference type="NCBI Taxonomy" id="2317"/>
    <lineage>
        <taxon>Archaea</taxon>
        <taxon>Methanobacteriati</taxon>
        <taxon>Methanobacteriota</taxon>
        <taxon>Methanomada group</taxon>
        <taxon>Methanobacteria</taxon>
        <taxon>Methanobacteriales</taxon>
        <taxon>Methanobacteriaceae</taxon>
        <taxon>Methanosphaera</taxon>
    </lineage>
</organism>
<dbReference type="Proteomes" id="UP000248557">
    <property type="component" value="Unassembled WGS sequence"/>
</dbReference>
<protein>
    <submittedName>
        <fullName evidence="1">Uncharacterized protein</fullName>
    </submittedName>
</protein>
<dbReference type="AlphaFoldDB" id="A0A328PWI1"/>
<accession>A0A328PWI1</accession>
<gene>
    <name evidence="1" type="ORF">CA615_08075</name>
</gene>
<dbReference type="EMBL" id="NGJK01000116">
    <property type="protein sequence ID" value="RAP02332.1"/>
    <property type="molecule type" value="Genomic_DNA"/>
</dbReference>
<feature type="non-terminal residue" evidence="1">
    <location>
        <position position="1"/>
    </location>
</feature>